<feature type="domain" description="Transposase IS200-like" evidence="1">
    <location>
        <begin position="9"/>
        <end position="125"/>
    </location>
</feature>
<dbReference type="AlphaFoldDB" id="A0A2T0B0R0"/>
<organism evidence="2 3">
    <name type="scientific">Clostridium liquoris</name>
    <dbReference type="NCBI Taxonomy" id="1289519"/>
    <lineage>
        <taxon>Bacteria</taxon>
        <taxon>Bacillati</taxon>
        <taxon>Bacillota</taxon>
        <taxon>Clostridia</taxon>
        <taxon>Eubacteriales</taxon>
        <taxon>Clostridiaceae</taxon>
        <taxon>Clostridium</taxon>
    </lineage>
</organism>
<dbReference type="PANTHER" id="PTHR34322">
    <property type="entry name" value="TRANSPOSASE, Y1_TNP DOMAIN-CONTAINING"/>
    <property type="match status" value="1"/>
</dbReference>
<keyword evidence="3" id="KW-1185">Reference proteome</keyword>
<dbReference type="SMART" id="SM01321">
    <property type="entry name" value="Y1_Tnp"/>
    <property type="match status" value="1"/>
</dbReference>
<protein>
    <submittedName>
        <fullName evidence="2">Transposase IS200 like protein</fullName>
    </submittedName>
</protein>
<dbReference type="Gene3D" id="3.30.70.1290">
    <property type="entry name" value="Transposase IS200-like"/>
    <property type="match status" value="1"/>
</dbReference>
<dbReference type="InterPro" id="IPR036515">
    <property type="entry name" value="Transposase_17_sf"/>
</dbReference>
<dbReference type="SUPFAM" id="SSF143422">
    <property type="entry name" value="Transposase IS200-like"/>
    <property type="match status" value="1"/>
</dbReference>
<dbReference type="EMBL" id="PVXO01000068">
    <property type="protein sequence ID" value="PRR77169.1"/>
    <property type="molecule type" value="Genomic_DNA"/>
</dbReference>
<dbReference type="Pfam" id="PF01797">
    <property type="entry name" value="Y1_Tnp"/>
    <property type="match status" value="1"/>
</dbReference>
<dbReference type="InterPro" id="IPR002686">
    <property type="entry name" value="Transposase_17"/>
</dbReference>
<dbReference type="GO" id="GO:0004803">
    <property type="term" value="F:transposase activity"/>
    <property type="evidence" value="ECO:0007669"/>
    <property type="project" value="InterPro"/>
</dbReference>
<accession>A0A2T0B0R0</accession>
<dbReference type="PANTHER" id="PTHR34322:SF2">
    <property type="entry name" value="TRANSPOSASE IS200-LIKE DOMAIN-CONTAINING PROTEIN"/>
    <property type="match status" value="1"/>
</dbReference>
<dbReference type="GO" id="GO:0006313">
    <property type="term" value="P:DNA transposition"/>
    <property type="evidence" value="ECO:0007669"/>
    <property type="project" value="InterPro"/>
</dbReference>
<gene>
    <name evidence="2" type="ORF">CLLI_25810</name>
</gene>
<dbReference type="RefSeq" id="WP_242975606.1">
    <property type="nucleotide sequence ID" value="NZ_PVXO01000068.1"/>
</dbReference>
<dbReference type="GO" id="GO:0003677">
    <property type="term" value="F:DNA binding"/>
    <property type="evidence" value="ECO:0007669"/>
    <property type="project" value="InterPro"/>
</dbReference>
<comment type="caution">
    <text evidence="2">The sequence shown here is derived from an EMBL/GenBank/DDBJ whole genome shotgun (WGS) entry which is preliminary data.</text>
</comment>
<name>A0A2T0B0R0_9CLOT</name>
<reference evidence="2 3" key="1">
    <citation type="submission" date="2018-03" db="EMBL/GenBank/DDBJ databases">
        <title>Genome sequence of Clostridium liquoris DSM 100320.</title>
        <authorList>
            <person name="Poehlein A."/>
            <person name="Daniel R."/>
        </authorList>
    </citation>
    <scope>NUCLEOTIDE SEQUENCE [LARGE SCALE GENOMIC DNA]</scope>
    <source>
        <strain evidence="2 3">DSM 100320</strain>
    </source>
</reference>
<evidence type="ECO:0000259" key="1">
    <source>
        <dbReference type="SMART" id="SM01321"/>
    </source>
</evidence>
<proteinExistence type="predicted"/>
<evidence type="ECO:0000313" key="2">
    <source>
        <dbReference type="EMBL" id="PRR77169.1"/>
    </source>
</evidence>
<dbReference type="Proteomes" id="UP000239706">
    <property type="component" value="Unassembled WGS sequence"/>
</dbReference>
<evidence type="ECO:0000313" key="3">
    <source>
        <dbReference type="Proteomes" id="UP000239706"/>
    </source>
</evidence>
<sequence length="204" mass="24663">MPRKKHQWYTGARVHVIARGNHRNDIFRDYTDYKLYLNYLKEAMEYYKNKYYIIAYVLMTNHVHIVVETTDKDVSDFVKRVHSRYASNFNRKYNYVGHLFQGRYKGELIQDDGYMLEVSRYVHLNPVRANMVAKPEEYQWSSYSMYIGQKRERLISSDKVLCYFEQENKRELYKKFVESVCMEGQTPGINWMERIPEIDWGNLG</sequence>